<accession>X1W1U0</accession>
<evidence type="ECO:0000256" key="1">
    <source>
        <dbReference type="ARBA" id="ARBA00022723"/>
    </source>
</evidence>
<protein>
    <recommendedName>
        <fullName evidence="5">F420-non-reducing hydrogenase iron-sulfur subunit D domain-containing protein</fullName>
    </recommendedName>
</protein>
<keyword evidence="3" id="KW-0408">Iron</keyword>
<dbReference type="GO" id="GO:0016491">
    <property type="term" value="F:oxidoreductase activity"/>
    <property type="evidence" value="ECO:0007669"/>
    <property type="project" value="UniProtKB-KW"/>
</dbReference>
<organism evidence="6">
    <name type="scientific">marine sediment metagenome</name>
    <dbReference type="NCBI Taxonomy" id="412755"/>
    <lineage>
        <taxon>unclassified sequences</taxon>
        <taxon>metagenomes</taxon>
        <taxon>ecological metagenomes</taxon>
    </lineage>
</organism>
<dbReference type="GO" id="GO:0046872">
    <property type="term" value="F:metal ion binding"/>
    <property type="evidence" value="ECO:0007669"/>
    <property type="project" value="UniProtKB-KW"/>
</dbReference>
<dbReference type="GO" id="GO:0051536">
    <property type="term" value="F:iron-sulfur cluster binding"/>
    <property type="evidence" value="ECO:0007669"/>
    <property type="project" value="UniProtKB-KW"/>
</dbReference>
<comment type="caution">
    <text evidence="6">The sequence shown here is derived from an EMBL/GenBank/DDBJ whole genome shotgun (WGS) entry which is preliminary data.</text>
</comment>
<feature type="non-terminal residue" evidence="6">
    <location>
        <position position="1"/>
    </location>
</feature>
<dbReference type="AlphaFoldDB" id="X1W1U0"/>
<name>X1W1U0_9ZZZZ</name>
<evidence type="ECO:0000256" key="4">
    <source>
        <dbReference type="ARBA" id="ARBA00023014"/>
    </source>
</evidence>
<dbReference type="EMBL" id="BARW01041114">
    <property type="protein sequence ID" value="GAJ22540.1"/>
    <property type="molecule type" value="Genomic_DNA"/>
</dbReference>
<dbReference type="InterPro" id="IPR003813">
    <property type="entry name" value="MvhD/FlpD"/>
</dbReference>
<keyword evidence="2" id="KW-0560">Oxidoreductase</keyword>
<feature type="domain" description="F420-non-reducing hydrogenase iron-sulfur subunit D" evidence="5">
    <location>
        <begin position="1"/>
        <end position="52"/>
    </location>
</feature>
<sequence>YLEGNYYARRKFALLKNLLEHTGIEPERLNFSWISSSEAPKFVEVATDVIEKK</sequence>
<reference evidence="6" key="1">
    <citation type="journal article" date="2014" name="Front. Microbiol.">
        <title>High frequency of phylogenetically diverse reductive dehalogenase-homologous genes in deep subseafloor sedimentary metagenomes.</title>
        <authorList>
            <person name="Kawai M."/>
            <person name="Futagami T."/>
            <person name="Toyoda A."/>
            <person name="Takaki Y."/>
            <person name="Nishi S."/>
            <person name="Hori S."/>
            <person name="Arai W."/>
            <person name="Tsubouchi T."/>
            <person name="Morono Y."/>
            <person name="Uchiyama I."/>
            <person name="Ito T."/>
            <person name="Fujiyama A."/>
            <person name="Inagaki F."/>
            <person name="Takami H."/>
        </authorList>
    </citation>
    <scope>NUCLEOTIDE SEQUENCE</scope>
    <source>
        <strain evidence="6">Expedition CK06-06</strain>
    </source>
</reference>
<dbReference type="Pfam" id="PF02662">
    <property type="entry name" value="FlpD"/>
    <property type="match status" value="1"/>
</dbReference>
<gene>
    <name evidence="6" type="ORF">S12H4_61752</name>
</gene>
<evidence type="ECO:0000256" key="3">
    <source>
        <dbReference type="ARBA" id="ARBA00023004"/>
    </source>
</evidence>
<keyword evidence="4" id="KW-0411">Iron-sulfur</keyword>
<keyword evidence="1" id="KW-0479">Metal-binding</keyword>
<proteinExistence type="predicted"/>
<evidence type="ECO:0000313" key="6">
    <source>
        <dbReference type="EMBL" id="GAJ22540.1"/>
    </source>
</evidence>
<evidence type="ECO:0000259" key="5">
    <source>
        <dbReference type="Pfam" id="PF02662"/>
    </source>
</evidence>
<evidence type="ECO:0000256" key="2">
    <source>
        <dbReference type="ARBA" id="ARBA00023002"/>
    </source>
</evidence>